<dbReference type="RefSeq" id="WP_137092017.1">
    <property type="nucleotide sequence ID" value="NZ_CP028923.1"/>
</dbReference>
<dbReference type="InterPro" id="IPR006059">
    <property type="entry name" value="SBP"/>
</dbReference>
<dbReference type="KEGG" id="fpf:DCC35_17670"/>
<evidence type="ECO:0000313" key="1">
    <source>
        <dbReference type="EMBL" id="QCK16428.1"/>
    </source>
</evidence>
<dbReference type="Pfam" id="PF13416">
    <property type="entry name" value="SBP_bac_8"/>
    <property type="match status" value="1"/>
</dbReference>
<protein>
    <submittedName>
        <fullName evidence="1">ABC transporter substrate-binding protein</fullName>
    </submittedName>
</protein>
<accession>A0A4D7KAM0</accession>
<reference evidence="1 2" key="1">
    <citation type="submission" date="2018-04" db="EMBL/GenBank/DDBJ databases">
        <title>Complete genome uncultured novel isolate.</title>
        <authorList>
            <person name="Merlino G."/>
        </authorList>
    </citation>
    <scope>NUCLEOTIDE SEQUENCE [LARGE SCALE GENOMIC DNA]</scope>
    <source>
        <strain evidence="2">R1DC9</strain>
    </source>
</reference>
<keyword evidence="2" id="KW-1185">Reference proteome</keyword>
<dbReference type="SUPFAM" id="SSF53850">
    <property type="entry name" value="Periplasmic binding protein-like II"/>
    <property type="match status" value="1"/>
</dbReference>
<dbReference type="PIRSF" id="PIRSF029172">
    <property type="entry name" value="UCP029172_ABC_sbc_YnjB"/>
    <property type="match status" value="1"/>
</dbReference>
<gene>
    <name evidence="1" type="ORF">DCC35_17670</name>
</gene>
<evidence type="ECO:0000313" key="2">
    <source>
        <dbReference type="Proteomes" id="UP000298616"/>
    </source>
</evidence>
<name>A0A4D7KAM0_9BACT</name>
<organism evidence="1 2">
    <name type="scientific">Mangrovivirga cuniculi</name>
    <dbReference type="NCBI Taxonomy" id="2715131"/>
    <lineage>
        <taxon>Bacteria</taxon>
        <taxon>Pseudomonadati</taxon>
        <taxon>Bacteroidota</taxon>
        <taxon>Cytophagia</taxon>
        <taxon>Cytophagales</taxon>
        <taxon>Mangrovivirgaceae</taxon>
        <taxon>Mangrovivirga</taxon>
    </lineage>
</organism>
<dbReference type="Proteomes" id="UP000298616">
    <property type="component" value="Chromosome"/>
</dbReference>
<dbReference type="PROSITE" id="PS51257">
    <property type="entry name" value="PROKAR_LIPOPROTEIN"/>
    <property type="match status" value="1"/>
</dbReference>
<dbReference type="OrthoDB" id="3239593at2"/>
<dbReference type="PANTHER" id="PTHR42779:SF1">
    <property type="entry name" value="PROTEIN YNJB"/>
    <property type="match status" value="1"/>
</dbReference>
<dbReference type="Gene3D" id="3.40.190.10">
    <property type="entry name" value="Periplasmic binding protein-like II"/>
    <property type="match status" value="2"/>
</dbReference>
<sequence length="405" mass="46401">MMFRNIFFVLIIILSGCDSEKQHSTDSKEISDEWNEVLNEARGKKVTWMMWQGDPYINEYVSSYVVPNVKEKFGIDLEIVSGQGNQIVSTLIAELEAGNSASELDMLWINGETFYQLRQIDALHGPFLNKLPNTDLIDFSNKFINKDFQQPIDGFECPWGNVQLALIYNKSKVDEPPKSLTELKVWMKNNPGQFTLSNDFTGITLLKSWMIGLSGNPQLFTGEFSEKVYAKYSEELWDYIREIKPYMWRGGNTFPANIAQMHQLFSNGELAFTMSNNDGEVDNKILQGLFPESSRSFVFNEGTIRNSHYLGIVEGSDNKEAAALVINFLISPEAQLHKMKPSVWGDGTVLAMNKLPDSVRVAFNSIEERKYAPDREEIYQHALEEPAPEYMIRLFEDFREKIIEE</sequence>
<dbReference type="PANTHER" id="PTHR42779">
    <property type="entry name" value="PROTEIN YNJB"/>
    <property type="match status" value="1"/>
</dbReference>
<proteinExistence type="predicted"/>
<dbReference type="InterPro" id="IPR027020">
    <property type="entry name" value="YnjB"/>
</dbReference>
<dbReference type="NCBIfam" id="NF008633">
    <property type="entry name" value="PRK11622.1"/>
    <property type="match status" value="1"/>
</dbReference>
<dbReference type="AlphaFoldDB" id="A0A4D7KAM0"/>
<dbReference type="EMBL" id="CP028923">
    <property type="protein sequence ID" value="QCK16428.1"/>
    <property type="molecule type" value="Genomic_DNA"/>
</dbReference>